<dbReference type="InterPro" id="IPR005399">
    <property type="entry name" value="K_chnl_volt-dep_bsu_KCNAB-rel"/>
</dbReference>
<evidence type="ECO:0000256" key="4">
    <source>
        <dbReference type="ARBA" id="ARBA00011738"/>
    </source>
</evidence>
<dbReference type="Pfam" id="PF00248">
    <property type="entry name" value="Aldo_ket_red"/>
    <property type="match status" value="2"/>
</dbReference>
<name>A0A8H7IGD5_9AGAM</name>
<keyword evidence="8" id="KW-0479">Metal-binding</keyword>
<comment type="caution">
    <text evidence="17">The sequence shown here is derived from an EMBL/GenBank/DDBJ whole genome shotgun (WGS) entry which is preliminary data.</text>
</comment>
<dbReference type="Pfam" id="PF00926">
    <property type="entry name" value="DHBP_synthase"/>
    <property type="match status" value="1"/>
</dbReference>
<keyword evidence="9" id="KW-0460">Magnesium</keyword>
<evidence type="ECO:0000313" key="17">
    <source>
        <dbReference type="EMBL" id="KAF8757734.1"/>
    </source>
</evidence>
<evidence type="ECO:0000256" key="2">
    <source>
        <dbReference type="ARBA" id="ARBA00004904"/>
    </source>
</evidence>
<dbReference type="PANTHER" id="PTHR43150:SF2">
    <property type="entry name" value="HYPERKINETIC, ISOFORM M"/>
    <property type="match status" value="1"/>
</dbReference>
<dbReference type="GO" id="GO:0005829">
    <property type="term" value="C:cytosol"/>
    <property type="evidence" value="ECO:0007669"/>
    <property type="project" value="UniProtKB-ARBA"/>
</dbReference>
<dbReference type="Gene3D" id="3.20.20.100">
    <property type="entry name" value="NADP-dependent oxidoreductase domain"/>
    <property type="match status" value="2"/>
</dbReference>
<keyword evidence="14" id="KW-0456">Lyase</keyword>
<dbReference type="GO" id="GO:0034220">
    <property type="term" value="P:monoatomic ion transmembrane transport"/>
    <property type="evidence" value="ECO:0007669"/>
    <property type="project" value="UniProtKB-KW"/>
</dbReference>
<evidence type="ECO:0000259" key="16">
    <source>
        <dbReference type="Pfam" id="PF00248"/>
    </source>
</evidence>
<keyword evidence="11" id="KW-0560">Oxidoreductase</keyword>
<dbReference type="GO" id="GO:0008686">
    <property type="term" value="F:3,4-dihydroxy-2-butanone-4-phosphate synthase activity"/>
    <property type="evidence" value="ECO:0007669"/>
    <property type="project" value="UniProtKB-EC"/>
</dbReference>
<dbReference type="FunFam" id="3.90.870.10:FF:000002">
    <property type="entry name" value="3,4-dihydroxy-2-butanone 4-phosphate synthase"/>
    <property type="match status" value="1"/>
</dbReference>
<dbReference type="SUPFAM" id="SSF55821">
    <property type="entry name" value="YrdC/RibB"/>
    <property type="match status" value="1"/>
</dbReference>
<evidence type="ECO:0000256" key="13">
    <source>
        <dbReference type="ARBA" id="ARBA00023211"/>
    </source>
</evidence>
<sequence>MAPIAVSTSPQLQASVPLKKLAPMAEPAFKFDAMEDALAAFARGEFIVVMDDEDRENEGDLIAAASTITTEKMAWFIKHTSGYICISLPSERLEELDIQMMVPNNTEKHKTAYTVTVDYKIGTTTGISAHDRALTARKLVDPQVVPGDFSRPGHMVPLRARPGGVLTRKGHTEAAIDMCNLTNLPAGGLLCELVNDDEQGTMARRDDCRAFADRWGLKMISVEMIAKWRREHGPKNMQFRRLGSSGLRVPVFSLGGWLTFGGTVKGDPLEHPGINMIDLAEGYAQGDSEREIGRVIEELGIRRSDLILTSKIFFGLGRKGPNDRGLSRKHIIEGVNETLERLRTDYVDIVFAHRPDPTVPMEEVVRAFNHVIETGKAFYWGTSEWSARQVEEAHHVASKLNLIAPISEQVQYQYVISSLDEHLYSPGVSAACTVNASNPSTSEYLFDKYNYGTTIWSALASGLLTGKYNDGIPKGSRFDTNPEFFKNTVESLSKEDGQKKIEKVKELTAFAEKELGCSVSNLALAWAASHPHASTVILGATKPEQVIDNLKALEIIKKITPEVREKINKILDNDPTPEPNLRPFGTMVVKNSDVKLEYDPKDMQFRRLGTAGLRVPVFSLGGWLTFGGTVKGDPVKEVVKLAFENGTLINMIDLAESYSKGESEREVGGLLRSSAFAARTLLFRARYSLVKLQERTNDKGLSRKHVIEGMKEILERLRVDYVDIIFAHRPDPTVPMEEVVRAFNHLIDTGKAFYWGTSEWSARQVEEAYHVAAKLNLIAPIAEQVQYNCFHRQRFESEYQYLYEKYGYGTTIWSPLASGILTGSIITGFQRVVGLRPTQTSSKLGLKAYQKKKLGCSVTILALAWAASHPNASTVILGASNPEQLLENLKALETLKKFTPEVREKINKILDNTPAPEPNLRPL</sequence>
<dbReference type="SUPFAM" id="SSF51430">
    <property type="entry name" value="NAD(P)-linked oxidoreductase"/>
    <property type="match status" value="2"/>
</dbReference>
<evidence type="ECO:0000256" key="15">
    <source>
        <dbReference type="ARBA" id="ARBA00060730"/>
    </source>
</evidence>
<dbReference type="PANTHER" id="PTHR43150">
    <property type="entry name" value="HYPERKINETIC, ISOFORM M"/>
    <property type="match status" value="1"/>
</dbReference>
<comment type="pathway">
    <text evidence="2">Cofactor biosynthesis; riboflavin biosynthesis; 2-hydroxy-3-oxobutyl phosphate from D-ribulose 5-phosphate: step 1/1.</text>
</comment>
<dbReference type="GO" id="GO:0009231">
    <property type="term" value="P:riboflavin biosynthetic process"/>
    <property type="evidence" value="ECO:0007669"/>
    <property type="project" value="UniProtKB-UniPathway"/>
</dbReference>
<evidence type="ECO:0000256" key="10">
    <source>
        <dbReference type="ARBA" id="ARBA00022857"/>
    </source>
</evidence>
<reference evidence="17" key="1">
    <citation type="submission" date="2020-09" db="EMBL/GenBank/DDBJ databases">
        <title>Comparative genome analyses of four rice-infecting Rhizoctonia solani isolates reveal extensive enrichment of homogalacturonan modification genes.</title>
        <authorList>
            <person name="Lee D.-Y."/>
            <person name="Jeon J."/>
            <person name="Kim K.-T."/>
            <person name="Cheong K."/>
            <person name="Song H."/>
            <person name="Choi G."/>
            <person name="Ko J."/>
            <person name="Opiyo S.O."/>
            <person name="Zuo S."/>
            <person name="Madhav S."/>
            <person name="Lee Y.-H."/>
            <person name="Wang G.-L."/>
        </authorList>
    </citation>
    <scope>NUCLEOTIDE SEQUENCE</scope>
    <source>
        <strain evidence="17">AG1-IA B2</strain>
    </source>
</reference>
<keyword evidence="17" id="KW-0407">Ion channel</keyword>
<feature type="domain" description="NADP-dependent oxidoreductase" evidence="16">
    <location>
        <begin position="620"/>
        <end position="910"/>
    </location>
</feature>
<dbReference type="InterPro" id="IPR000422">
    <property type="entry name" value="DHBP_synthase_RibB"/>
</dbReference>
<evidence type="ECO:0000256" key="3">
    <source>
        <dbReference type="ARBA" id="ARBA00006515"/>
    </source>
</evidence>
<keyword evidence="12" id="KW-0318">Glutathionylation</keyword>
<evidence type="ECO:0000256" key="9">
    <source>
        <dbReference type="ARBA" id="ARBA00022842"/>
    </source>
</evidence>
<dbReference type="PRINTS" id="PR01577">
    <property type="entry name" value="KCNABCHANNEL"/>
</dbReference>
<comment type="similarity">
    <text evidence="3">Belongs to the shaker potassium channel beta subunit family.</text>
</comment>
<comment type="cofactor">
    <cofactor evidence="1">
        <name>Mg(2+)</name>
        <dbReference type="ChEBI" id="CHEBI:18420"/>
    </cofactor>
</comment>
<evidence type="ECO:0000256" key="1">
    <source>
        <dbReference type="ARBA" id="ARBA00001946"/>
    </source>
</evidence>
<dbReference type="GO" id="GO:0046872">
    <property type="term" value="F:metal ion binding"/>
    <property type="evidence" value="ECO:0007669"/>
    <property type="project" value="UniProtKB-KW"/>
</dbReference>
<keyword evidence="17" id="KW-0813">Transport</keyword>
<dbReference type="Proteomes" id="UP000614334">
    <property type="component" value="Unassembled WGS sequence"/>
</dbReference>
<dbReference type="InterPro" id="IPR036812">
    <property type="entry name" value="NAD(P)_OxRdtase_dom_sf"/>
</dbReference>
<evidence type="ECO:0000256" key="7">
    <source>
        <dbReference type="ARBA" id="ARBA00022619"/>
    </source>
</evidence>
<evidence type="ECO:0000256" key="5">
    <source>
        <dbReference type="ARBA" id="ARBA00012153"/>
    </source>
</evidence>
<accession>A0A8H7IGD5</accession>
<dbReference type="AlphaFoldDB" id="A0A8H7IGD5"/>
<evidence type="ECO:0000256" key="12">
    <source>
        <dbReference type="ARBA" id="ARBA00023206"/>
    </source>
</evidence>
<proteinExistence type="inferred from homology"/>
<dbReference type="Gene3D" id="3.90.870.10">
    <property type="entry name" value="DHBP synthase"/>
    <property type="match status" value="1"/>
</dbReference>
<dbReference type="UniPathway" id="UPA00275"/>
<keyword evidence="17" id="KW-0406">Ion transport</keyword>
<feature type="domain" description="NADP-dependent oxidoreductase" evidence="16">
    <location>
        <begin position="273"/>
        <end position="571"/>
    </location>
</feature>
<keyword evidence="7" id="KW-0686">Riboflavin biosynthesis</keyword>
<dbReference type="GO" id="GO:0016491">
    <property type="term" value="F:oxidoreductase activity"/>
    <property type="evidence" value="ECO:0007669"/>
    <property type="project" value="UniProtKB-KW"/>
</dbReference>
<protein>
    <recommendedName>
        <fullName evidence="6">3,4-dihydroxy-2-butanone 4-phosphate synthase</fullName>
        <ecNumber evidence="5">4.1.99.12</ecNumber>
    </recommendedName>
</protein>
<gene>
    <name evidence="17" type="ORF">RHS01_03265</name>
</gene>
<dbReference type="InterPro" id="IPR017945">
    <property type="entry name" value="DHBP_synth_RibB-like_a/b_dom"/>
</dbReference>
<dbReference type="InterPro" id="IPR023210">
    <property type="entry name" value="NADP_OxRdtase_dom"/>
</dbReference>
<evidence type="ECO:0000313" key="18">
    <source>
        <dbReference type="Proteomes" id="UP000614334"/>
    </source>
</evidence>
<organism evidence="17 18">
    <name type="scientific">Rhizoctonia solani</name>
    <dbReference type="NCBI Taxonomy" id="456999"/>
    <lineage>
        <taxon>Eukaryota</taxon>
        <taxon>Fungi</taxon>
        <taxon>Dikarya</taxon>
        <taxon>Basidiomycota</taxon>
        <taxon>Agaricomycotina</taxon>
        <taxon>Agaricomycetes</taxon>
        <taxon>Cantharellales</taxon>
        <taxon>Ceratobasidiaceae</taxon>
        <taxon>Rhizoctonia</taxon>
    </lineage>
</organism>
<dbReference type="EC" id="4.1.99.12" evidence="5"/>
<evidence type="ECO:0000256" key="8">
    <source>
        <dbReference type="ARBA" id="ARBA00022723"/>
    </source>
</evidence>
<dbReference type="EMBL" id="JACYCF010000004">
    <property type="protein sequence ID" value="KAF8757734.1"/>
    <property type="molecule type" value="Genomic_DNA"/>
</dbReference>
<comment type="subunit">
    <text evidence="4">Homodimer.</text>
</comment>
<evidence type="ECO:0000256" key="6">
    <source>
        <dbReference type="ARBA" id="ARBA00018836"/>
    </source>
</evidence>
<comment type="similarity">
    <text evidence="15">Belongs to the DHBP synthase family.</text>
</comment>
<dbReference type="NCBIfam" id="TIGR00506">
    <property type="entry name" value="ribB"/>
    <property type="match status" value="1"/>
</dbReference>
<evidence type="ECO:0000256" key="14">
    <source>
        <dbReference type="ARBA" id="ARBA00023239"/>
    </source>
</evidence>
<keyword evidence="10" id="KW-0521">NADP</keyword>
<evidence type="ECO:0000256" key="11">
    <source>
        <dbReference type="ARBA" id="ARBA00023002"/>
    </source>
</evidence>
<keyword evidence="13" id="KW-0464">Manganese</keyword>